<feature type="binding site" description="covalent" evidence="21">
    <location>
        <position position="137"/>
    </location>
    <ligand>
        <name>heme c</name>
        <dbReference type="ChEBI" id="CHEBI:61717"/>
        <label>1</label>
    </ligand>
</feature>
<dbReference type="GO" id="GO:0016491">
    <property type="term" value="F:oxidoreductase activity"/>
    <property type="evidence" value="ECO:0007669"/>
    <property type="project" value="UniProtKB-KW"/>
</dbReference>
<dbReference type="InterPro" id="IPR036909">
    <property type="entry name" value="Cyt_c-like_dom_sf"/>
</dbReference>
<evidence type="ECO:0000256" key="22">
    <source>
        <dbReference type="SAM" id="Phobius"/>
    </source>
</evidence>
<dbReference type="PROSITE" id="PS51007">
    <property type="entry name" value="CYTC"/>
    <property type="match status" value="2"/>
</dbReference>
<evidence type="ECO:0000256" key="17">
    <source>
        <dbReference type="ARBA" id="ARBA00023065"/>
    </source>
</evidence>
<evidence type="ECO:0000256" key="2">
    <source>
        <dbReference type="ARBA" id="ARBA00004673"/>
    </source>
</evidence>
<keyword evidence="9 22" id="KW-0812">Transmembrane</keyword>
<evidence type="ECO:0000256" key="14">
    <source>
        <dbReference type="ARBA" id="ARBA00022989"/>
    </source>
</evidence>
<organism evidence="24 25">
    <name type="scientific">Thioalkalivibrio denitrificans</name>
    <dbReference type="NCBI Taxonomy" id="108003"/>
    <lineage>
        <taxon>Bacteria</taxon>
        <taxon>Pseudomonadati</taxon>
        <taxon>Pseudomonadota</taxon>
        <taxon>Gammaproteobacteria</taxon>
        <taxon>Chromatiales</taxon>
        <taxon>Ectothiorhodospiraceae</taxon>
        <taxon>Thioalkalivibrio</taxon>
    </lineage>
</organism>
<dbReference type="InterPro" id="IPR038414">
    <property type="entry name" value="CcoP_N_sf"/>
</dbReference>
<dbReference type="InterPro" id="IPR032858">
    <property type="entry name" value="CcoP_N"/>
</dbReference>
<keyword evidence="12 19" id="KW-0375">Hydrogen ion transport</keyword>
<dbReference type="NCBIfam" id="TIGR00782">
    <property type="entry name" value="ccoP"/>
    <property type="match status" value="1"/>
</dbReference>
<dbReference type="GO" id="GO:0006119">
    <property type="term" value="P:oxidative phosphorylation"/>
    <property type="evidence" value="ECO:0007669"/>
    <property type="project" value="UniProtKB-UniPathway"/>
</dbReference>
<dbReference type="InterPro" id="IPR009056">
    <property type="entry name" value="Cyt_c-like_dom"/>
</dbReference>
<dbReference type="EMBL" id="MVBK01000078">
    <property type="protein sequence ID" value="OOG23083.1"/>
    <property type="molecule type" value="Genomic_DNA"/>
</dbReference>
<feature type="binding site" description="axial binding residue" evidence="20">
    <location>
        <position position="282"/>
    </location>
    <ligand>
        <name>heme c</name>
        <dbReference type="ChEBI" id="CHEBI:61717"/>
        <label>1</label>
    </ligand>
    <ligandPart>
        <name>Fe</name>
        <dbReference type="ChEBI" id="CHEBI:18248"/>
    </ligandPart>
</feature>
<comment type="subunit">
    <text evidence="19">Component of the cbb3-type cytochrome c oxidase.</text>
</comment>
<keyword evidence="16 19" id="KW-0408">Iron</keyword>
<evidence type="ECO:0000256" key="12">
    <source>
        <dbReference type="ARBA" id="ARBA00022781"/>
    </source>
</evidence>
<evidence type="ECO:0000256" key="15">
    <source>
        <dbReference type="ARBA" id="ARBA00023002"/>
    </source>
</evidence>
<proteinExistence type="inferred from homology"/>
<evidence type="ECO:0000259" key="23">
    <source>
        <dbReference type="PROSITE" id="PS51007"/>
    </source>
</evidence>
<keyword evidence="8 19" id="KW-0679">Respiratory chain</keyword>
<dbReference type="GO" id="GO:0005506">
    <property type="term" value="F:iron ion binding"/>
    <property type="evidence" value="ECO:0007669"/>
    <property type="project" value="InterPro"/>
</dbReference>
<dbReference type="RefSeq" id="WP_077279486.1">
    <property type="nucleotide sequence ID" value="NZ_MVBK01000078.1"/>
</dbReference>
<dbReference type="PRINTS" id="PR00605">
    <property type="entry name" value="CYTCHROMECIC"/>
</dbReference>
<feature type="transmembrane region" description="Helical" evidence="22">
    <location>
        <begin position="33"/>
        <end position="51"/>
    </location>
</feature>
<dbReference type="PANTHER" id="PTHR33751:SF1">
    <property type="entry name" value="CBB3-TYPE CYTOCHROME C OXIDASE SUBUNIT FIXP"/>
    <property type="match status" value="1"/>
</dbReference>
<comment type="cofactor">
    <cofactor evidence="19 21">
        <name>heme c</name>
        <dbReference type="ChEBI" id="CHEBI:61717"/>
    </cofactor>
    <text evidence="19 21">Binds 2 heme C groups per subunit.</text>
</comment>
<evidence type="ECO:0000256" key="3">
    <source>
        <dbReference type="ARBA" id="ARBA00006113"/>
    </source>
</evidence>
<keyword evidence="7 19" id="KW-0349">Heme</keyword>
<comment type="pathway">
    <text evidence="2 19">Energy metabolism; oxidative phosphorylation.</text>
</comment>
<dbReference type="GO" id="GO:0009055">
    <property type="term" value="F:electron transfer activity"/>
    <property type="evidence" value="ECO:0007669"/>
    <property type="project" value="InterPro"/>
</dbReference>
<keyword evidence="5 19" id="KW-1003">Cell membrane</keyword>
<dbReference type="PANTHER" id="PTHR33751">
    <property type="entry name" value="CBB3-TYPE CYTOCHROME C OXIDASE SUBUNIT FIXP"/>
    <property type="match status" value="1"/>
</dbReference>
<evidence type="ECO:0000256" key="20">
    <source>
        <dbReference type="PIRSR" id="PIRSR000006-1"/>
    </source>
</evidence>
<evidence type="ECO:0000256" key="1">
    <source>
        <dbReference type="ARBA" id="ARBA00004533"/>
    </source>
</evidence>
<name>A0A1V3NDR1_9GAMM</name>
<feature type="binding site" description="covalent" evidence="21">
    <location>
        <position position="228"/>
    </location>
    <ligand>
        <name>heme c</name>
        <dbReference type="ChEBI" id="CHEBI:61717"/>
        <label>2</label>
    </ligand>
</feature>
<dbReference type="GO" id="GO:1902600">
    <property type="term" value="P:proton transmembrane transport"/>
    <property type="evidence" value="ECO:0007669"/>
    <property type="project" value="UniProtKB-KW"/>
</dbReference>
<dbReference type="Gene3D" id="1.10.760.10">
    <property type="entry name" value="Cytochrome c-like domain"/>
    <property type="match status" value="2"/>
</dbReference>
<dbReference type="GO" id="GO:0005886">
    <property type="term" value="C:plasma membrane"/>
    <property type="evidence" value="ECO:0007669"/>
    <property type="project" value="UniProtKB-SubCell"/>
</dbReference>
<feature type="domain" description="Cytochrome c" evidence="23">
    <location>
        <begin position="212"/>
        <end position="305"/>
    </location>
</feature>
<evidence type="ECO:0000256" key="9">
    <source>
        <dbReference type="ARBA" id="ARBA00022692"/>
    </source>
</evidence>
<evidence type="ECO:0000313" key="25">
    <source>
        <dbReference type="Proteomes" id="UP000189462"/>
    </source>
</evidence>
<comment type="similarity">
    <text evidence="3 19">Belongs to the CcoP / FixP family.</text>
</comment>
<keyword evidence="11" id="KW-0677">Repeat</keyword>
<sequence length="308" mass="34165">MSKPSENKQGAVQTTGHAWDGDLQEYNNPLPRWWLWGFYATVVFAVVYWFLYPAWPIGGTFTKGFATVTYEVNGEERTTHWNTRALLMRDMQTSPAAVRQREFLEVIAEATYDDILRDPDKISFVRSYAHGVFGDFCATCHQAGGAGIIGLYPTLADDDWLWGGTVERIEESIREGRLGYMPPFRETFDAEQLRAVSAYVLDIAGYDGGDEDEIRRGEAIFNGTDGGCFQCHDTGGTGRISQGAPNLTNNIWQIVDVAGAASYEARLALVQSVVRNGVQREMPAFGERLSPTEIKVLAAYVHQLGGGQ</sequence>
<keyword evidence="4 19" id="KW-0813">Transport</keyword>
<evidence type="ECO:0000256" key="16">
    <source>
        <dbReference type="ARBA" id="ARBA00023004"/>
    </source>
</evidence>
<dbReference type="STRING" id="108003.B1C78_12475"/>
<evidence type="ECO:0000256" key="4">
    <source>
        <dbReference type="ARBA" id="ARBA00022448"/>
    </source>
</evidence>
<evidence type="ECO:0000313" key="24">
    <source>
        <dbReference type="EMBL" id="OOG23083.1"/>
    </source>
</evidence>
<protein>
    <recommendedName>
        <fullName evidence="19">Cbb3-type cytochrome c oxidase subunit</fullName>
    </recommendedName>
</protein>
<feature type="binding site" description="covalent" evidence="21">
    <location>
        <position position="231"/>
    </location>
    <ligand>
        <name>heme c</name>
        <dbReference type="ChEBI" id="CHEBI:61717"/>
        <label>2</label>
    </ligand>
</feature>
<reference evidence="24 25" key="1">
    <citation type="submission" date="2017-02" db="EMBL/GenBank/DDBJ databases">
        <title>Genomic diversity within the haloalkaliphilic genus Thioalkalivibrio.</title>
        <authorList>
            <person name="Ahn A.-C."/>
            <person name="Meier-Kolthoff J."/>
            <person name="Overmars L."/>
            <person name="Richter M."/>
            <person name="Woyke T."/>
            <person name="Sorokin D.Y."/>
            <person name="Muyzer G."/>
        </authorList>
    </citation>
    <scope>NUCLEOTIDE SEQUENCE [LARGE SCALE GENOMIC DNA]</scope>
    <source>
        <strain evidence="24 25">ALJD</strain>
    </source>
</reference>
<comment type="subcellular location">
    <subcellularLocation>
        <location evidence="1 19">Cell inner membrane</location>
    </subcellularLocation>
</comment>
<keyword evidence="14 22" id="KW-1133">Transmembrane helix</keyword>
<dbReference type="Proteomes" id="UP000189462">
    <property type="component" value="Unassembled WGS sequence"/>
</dbReference>
<dbReference type="InterPro" id="IPR008168">
    <property type="entry name" value="Cyt_C_IC"/>
</dbReference>
<keyword evidence="6 19" id="KW-0997">Cell inner membrane</keyword>
<evidence type="ECO:0000256" key="7">
    <source>
        <dbReference type="ARBA" id="ARBA00022617"/>
    </source>
</evidence>
<dbReference type="OrthoDB" id="9811281at2"/>
<evidence type="ECO:0000256" key="10">
    <source>
        <dbReference type="ARBA" id="ARBA00022723"/>
    </source>
</evidence>
<dbReference type="PIRSF" id="PIRSF000006">
    <property type="entry name" value="Cbb3-Cox_fixP"/>
    <property type="match status" value="1"/>
</dbReference>
<feature type="binding site" description="axial binding residue" evidence="20">
    <location>
        <position position="232"/>
    </location>
    <ligand>
        <name>heme c</name>
        <dbReference type="ChEBI" id="CHEBI:61717"/>
        <label>2</label>
    </ligand>
    <ligandPart>
        <name>Fe</name>
        <dbReference type="ChEBI" id="CHEBI:18248"/>
    </ligandPart>
</feature>
<keyword evidence="13 19" id="KW-0249">Electron transport</keyword>
<evidence type="ECO:0000256" key="13">
    <source>
        <dbReference type="ARBA" id="ARBA00022982"/>
    </source>
</evidence>
<keyword evidence="15 19" id="KW-0560">Oxidoreductase</keyword>
<dbReference type="InterPro" id="IPR004678">
    <property type="entry name" value="Cyt_c_oxidase_cbb3_su3"/>
</dbReference>
<dbReference type="InterPro" id="IPR050597">
    <property type="entry name" value="Cytochrome_c_Oxidase_Subunit"/>
</dbReference>
<evidence type="ECO:0000256" key="8">
    <source>
        <dbReference type="ARBA" id="ARBA00022660"/>
    </source>
</evidence>
<gene>
    <name evidence="24" type="ORF">B1C78_12475</name>
</gene>
<evidence type="ECO:0000256" key="5">
    <source>
        <dbReference type="ARBA" id="ARBA00022475"/>
    </source>
</evidence>
<evidence type="ECO:0000256" key="11">
    <source>
        <dbReference type="ARBA" id="ARBA00022737"/>
    </source>
</evidence>
<evidence type="ECO:0000256" key="6">
    <source>
        <dbReference type="ARBA" id="ARBA00022519"/>
    </source>
</evidence>
<feature type="domain" description="Cytochrome c" evidence="23">
    <location>
        <begin position="124"/>
        <end position="204"/>
    </location>
</feature>
<dbReference type="UniPathway" id="UPA00705"/>
<accession>A0A1V3NDR1</accession>
<feature type="binding site" description="axial binding residue" evidence="20">
    <location>
        <position position="141"/>
    </location>
    <ligand>
        <name>heme c</name>
        <dbReference type="ChEBI" id="CHEBI:61717"/>
        <label>1</label>
    </ligand>
    <ligandPart>
        <name>Fe</name>
        <dbReference type="ChEBI" id="CHEBI:18248"/>
    </ligandPart>
</feature>
<evidence type="ECO:0000256" key="18">
    <source>
        <dbReference type="ARBA" id="ARBA00023136"/>
    </source>
</evidence>
<keyword evidence="25" id="KW-1185">Reference proteome</keyword>
<evidence type="ECO:0000256" key="21">
    <source>
        <dbReference type="PIRSR" id="PIRSR000006-2"/>
    </source>
</evidence>
<evidence type="ECO:0000256" key="19">
    <source>
        <dbReference type="PIRNR" id="PIRNR000006"/>
    </source>
</evidence>
<dbReference type="GO" id="GO:0020037">
    <property type="term" value="F:heme binding"/>
    <property type="evidence" value="ECO:0007669"/>
    <property type="project" value="InterPro"/>
</dbReference>
<dbReference type="Pfam" id="PF14715">
    <property type="entry name" value="FixP_N"/>
    <property type="match status" value="1"/>
</dbReference>
<comment type="caution">
    <text evidence="24">The sequence shown here is derived from an EMBL/GenBank/DDBJ whole genome shotgun (WGS) entry which is preliminary data.</text>
</comment>
<dbReference type="Gene3D" id="6.10.280.130">
    <property type="match status" value="1"/>
</dbReference>
<keyword evidence="17 19" id="KW-0406">Ion transport</keyword>
<dbReference type="AlphaFoldDB" id="A0A1V3NDR1"/>
<dbReference type="Pfam" id="PF13442">
    <property type="entry name" value="Cytochrome_CBB3"/>
    <property type="match status" value="2"/>
</dbReference>
<comment type="function">
    <text evidence="19">C-type cytochrome. Part of the cbb3-type cytochrome c oxidase complex.</text>
</comment>
<keyword evidence="18 19" id="KW-0472">Membrane</keyword>
<feature type="binding site" description="covalent" evidence="21">
    <location>
        <position position="140"/>
    </location>
    <ligand>
        <name>heme c</name>
        <dbReference type="ChEBI" id="CHEBI:61717"/>
        <label>1</label>
    </ligand>
</feature>
<feature type="binding site" description="axial binding residue" evidence="20">
    <location>
        <position position="181"/>
    </location>
    <ligand>
        <name>heme c</name>
        <dbReference type="ChEBI" id="CHEBI:61717"/>
        <label>2</label>
    </ligand>
    <ligandPart>
        <name>Fe</name>
        <dbReference type="ChEBI" id="CHEBI:18248"/>
    </ligandPart>
</feature>
<keyword evidence="10 19" id="KW-0479">Metal-binding</keyword>
<dbReference type="SUPFAM" id="SSF46626">
    <property type="entry name" value="Cytochrome c"/>
    <property type="match status" value="2"/>
</dbReference>